<evidence type="ECO:0000313" key="1">
    <source>
        <dbReference type="EMBL" id="QHB48648.1"/>
    </source>
</evidence>
<dbReference type="Proteomes" id="UP000464208">
    <property type="component" value="Segment"/>
</dbReference>
<dbReference type="EMBL" id="MN655998">
    <property type="protein sequence ID" value="QHB48648.1"/>
    <property type="molecule type" value="Genomic_DNA"/>
</dbReference>
<reference evidence="1 2" key="1">
    <citation type="submission" date="2019-11" db="EMBL/GenBank/DDBJ databases">
        <authorList>
            <person name="Wei B."/>
        </authorList>
    </citation>
    <scope>NUCLEOTIDE SEQUENCE [LARGE SCALE GENOMIC DNA]</scope>
</reference>
<sequence length="166" mass="19352">MRDDIMKWEEGKTYKLVGEDEKRILRDGWRYEQKPNIDGVFTYLDKPFTVATVDRWGNVRSIYNHEGDYISSIDVGDNIWFSDGDRACFKEVLLPGHEYDLIDLLKLAMDNYKIRFECKSHAAIGANALRHISSFEELKDFLDKMPERVQAIQEAEKALNELDKIG</sequence>
<proteinExistence type="predicted"/>
<accession>A0A6B9LQY8</accession>
<protein>
    <submittedName>
        <fullName evidence="1">Uncharacterized protein</fullName>
    </submittedName>
</protein>
<organism evidence="1 2">
    <name type="scientific">Escherichia phage E26</name>
    <dbReference type="NCBI Taxonomy" id="2675201"/>
    <lineage>
        <taxon>Viruses</taxon>
        <taxon>Duplodnaviria</taxon>
        <taxon>Heunggongvirae</taxon>
        <taxon>Uroviricota</taxon>
        <taxon>Caudoviricetes</taxon>
        <taxon>Pantevenvirales</taxon>
        <taxon>Straboviridae</taxon>
        <taxon>Krischvirus</taxon>
        <taxon>Krischvirus gec3s</taxon>
    </lineage>
</organism>
<name>A0A6B9LQY8_9CAUD</name>
<evidence type="ECO:0000313" key="2">
    <source>
        <dbReference type="Proteomes" id="UP000464208"/>
    </source>
</evidence>